<feature type="compositionally biased region" description="Basic and acidic residues" evidence="1">
    <location>
        <begin position="48"/>
        <end position="59"/>
    </location>
</feature>
<dbReference type="Proteomes" id="UP000729402">
    <property type="component" value="Unassembled WGS sequence"/>
</dbReference>
<evidence type="ECO:0000313" key="2">
    <source>
        <dbReference type="EMBL" id="KAG8054437.1"/>
    </source>
</evidence>
<sequence>MPATPSFFFTTLDCAAGGWRGVASSASSACSAARCSSAQLRAPAGGSEEPKTEGEEPRLDASSSKRAAA</sequence>
<protein>
    <submittedName>
        <fullName evidence="2">Uncharacterized protein</fullName>
    </submittedName>
</protein>
<evidence type="ECO:0000256" key="1">
    <source>
        <dbReference type="SAM" id="MobiDB-lite"/>
    </source>
</evidence>
<reference evidence="2" key="1">
    <citation type="journal article" date="2021" name="bioRxiv">
        <title>Whole Genome Assembly and Annotation of Northern Wild Rice, Zizania palustris L., Supports a Whole Genome Duplication in the Zizania Genus.</title>
        <authorList>
            <person name="Haas M."/>
            <person name="Kono T."/>
            <person name="Macchietto M."/>
            <person name="Millas R."/>
            <person name="McGilp L."/>
            <person name="Shao M."/>
            <person name="Duquette J."/>
            <person name="Hirsch C.N."/>
            <person name="Kimball J."/>
        </authorList>
    </citation>
    <scope>NUCLEOTIDE SEQUENCE</scope>
    <source>
        <tissue evidence="2">Fresh leaf tissue</tissue>
    </source>
</reference>
<organism evidence="2 3">
    <name type="scientific">Zizania palustris</name>
    <name type="common">Northern wild rice</name>
    <dbReference type="NCBI Taxonomy" id="103762"/>
    <lineage>
        <taxon>Eukaryota</taxon>
        <taxon>Viridiplantae</taxon>
        <taxon>Streptophyta</taxon>
        <taxon>Embryophyta</taxon>
        <taxon>Tracheophyta</taxon>
        <taxon>Spermatophyta</taxon>
        <taxon>Magnoliopsida</taxon>
        <taxon>Liliopsida</taxon>
        <taxon>Poales</taxon>
        <taxon>Poaceae</taxon>
        <taxon>BOP clade</taxon>
        <taxon>Oryzoideae</taxon>
        <taxon>Oryzeae</taxon>
        <taxon>Zizaniinae</taxon>
        <taxon>Zizania</taxon>
    </lineage>
</organism>
<dbReference type="AlphaFoldDB" id="A0A8J5V238"/>
<gene>
    <name evidence="2" type="ORF">GUJ93_ZPchr0001g30849</name>
</gene>
<feature type="region of interest" description="Disordered" evidence="1">
    <location>
        <begin position="40"/>
        <end position="69"/>
    </location>
</feature>
<comment type="caution">
    <text evidence="2">The sequence shown here is derived from an EMBL/GenBank/DDBJ whole genome shotgun (WGS) entry which is preliminary data.</text>
</comment>
<keyword evidence="3" id="KW-1185">Reference proteome</keyword>
<dbReference type="EMBL" id="JAAALK010000288">
    <property type="protein sequence ID" value="KAG8054437.1"/>
    <property type="molecule type" value="Genomic_DNA"/>
</dbReference>
<evidence type="ECO:0000313" key="3">
    <source>
        <dbReference type="Proteomes" id="UP000729402"/>
    </source>
</evidence>
<accession>A0A8J5V238</accession>
<reference evidence="2" key="2">
    <citation type="submission" date="2021-02" db="EMBL/GenBank/DDBJ databases">
        <authorList>
            <person name="Kimball J.A."/>
            <person name="Haas M.W."/>
            <person name="Macchietto M."/>
            <person name="Kono T."/>
            <person name="Duquette J."/>
            <person name="Shao M."/>
        </authorList>
    </citation>
    <scope>NUCLEOTIDE SEQUENCE</scope>
    <source>
        <tissue evidence="2">Fresh leaf tissue</tissue>
    </source>
</reference>
<name>A0A8J5V238_ZIZPA</name>
<proteinExistence type="predicted"/>